<dbReference type="EC" id="3.6.4.13" evidence="1"/>
<dbReference type="SUPFAM" id="SSF52540">
    <property type="entry name" value="P-loop containing nucleoside triphosphate hydrolases"/>
    <property type="match status" value="2"/>
</dbReference>
<keyword evidence="4" id="KW-0808">Transferase</keyword>
<dbReference type="Gene3D" id="3.40.50.300">
    <property type="entry name" value="P-loop containing nucleotide triphosphate hydrolases"/>
    <property type="match status" value="1"/>
</dbReference>
<evidence type="ECO:0000256" key="2">
    <source>
        <dbReference type="ARBA" id="ARBA00047984"/>
    </source>
</evidence>
<keyword evidence="4" id="KW-0695">RNA-directed DNA polymerase</keyword>
<feature type="region of interest" description="Disordered" evidence="3">
    <location>
        <begin position="41"/>
        <end position="79"/>
    </location>
</feature>
<feature type="compositionally biased region" description="Basic residues" evidence="3">
    <location>
        <begin position="1"/>
        <end position="10"/>
    </location>
</feature>
<dbReference type="Proteomes" id="UP001151760">
    <property type="component" value="Unassembled WGS sequence"/>
</dbReference>
<dbReference type="PANTHER" id="PTHR18934:SF229">
    <property type="entry name" value="DEXH-BOX ATP-DEPENDENT RNA HELICASE DEXH3"/>
    <property type="match status" value="1"/>
</dbReference>
<evidence type="ECO:0000313" key="5">
    <source>
        <dbReference type="Proteomes" id="UP001151760"/>
    </source>
</evidence>
<reference evidence="4" key="2">
    <citation type="submission" date="2022-01" db="EMBL/GenBank/DDBJ databases">
        <authorList>
            <person name="Yamashiro T."/>
            <person name="Shiraishi A."/>
            <person name="Satake H."/>
            <person name="Nakayama K."/>
        </authorList>
    </citation>
    <scope>NUCLEOTIDE SEQUENCE</scope>
</reference>
<proteinExistence type="predicted"/>
<feature type="compositionally biased region" description="Basic and acidic residues" evidence="3">
    <location>
        <begin position="43"/>
        <end position="53"/>
    </location>
</feature>
<keyword evidence="4" id="KW-0548">Nucleotidyltransferase</keyword>
<dbReference type="InterPro" id="IPR027417">
    <property type="entry name" value="P-loop_NTPase"/>
</dbReference>
<evidence type="ECO:0000313" key="4">
    <source>
        <dbReference type="EMBL" id="GJT92875.1"/>
    </source>
</evidence>
<keyword evidence="5" id="KW-1185">Reference proteome</keyword>
<sequence length="209" mass="23755">MATCGRKKSIVKLAPPPARDPRDVETIERLQQRIQELEFQQLLKDHHGRETKSESTTWDDGSEDVIHFGEGGNPRDEEEEYPFVNEYPSFKEEPIMLMEEESCPVYDTDNEDEEESMPVYDTDIDDIIEEEERFVGKGGFGEKEALLNSISRNQVIVVSGETGCGKTTQLPQYILESEIEAARGALCNIIGTRPDAIFSIQLLRWLLAE</sequence>
<protein>
    <recommendedName>
        <fullName evidence="1">RNA helicase</fullName>
        <ecNumber evidence="1">3.6.4.13</ecNumber>
    </recommendedName>
</protein>
<dbReference type="PANTHER" id="PTHR18934">
    <property type="entry name" value="ATP-DEPENDENT RNA HELICASE"/>
    <property type="match status" value="1"/>
</dbReference>
<name>A0ABQ5HYE4_9ASTR</name>
<feature type="region of interest" description="Disordered" evidence="3">
    <location>
        <begin position="1"/>
        <end position="23"/>
    </location>
</feature>
<organism evidence="4 5">
    <name type="scientific">Tanacetum coccineum</name>
    <dbReference type="NCBI Taxonomy" id="301880"/>
    <lineage>
        <taxon>Eukaryota</taxon>
        <taxon>Viridiplantae</taxon>
        <taxon>Streptophyta</taxon>
        <taxon>Embryophyta</taxon>
        <taxon>Tracheophyta</taxon>
        <taxon>Spermatophyta</taxon>
        <taxon>Magnoliopsida</taxon>
        <taxon>eudicotyledons</taxon>
        <taxon>Gunneridae</taxon>
        <taxon>Pentapetalae</taxon>
        <taxon>asterids</taxon>
        <taxon>campanulids</taxon>
        <taxon>Asterales</taxon>
        <taxon>Asteraceae</taxon>
        <taxon>Asteroideae</taxon>
        <taxon>Anthemideae</taxon>
        <taxon>Anthemidinae</taxon>
        <taxon>Tanacetum</taxon>
    </lineage>
</organism>
<evidence type="ECO:0000256" key="1">
    <source>
        <dbReference type="ARBA" id="ARBA00012552"/>
    </source>
</evidence>
<dbReference type="GO" id="GO:0003964">
    <property type="term" value="F:RNA-directed DNA polymerase activity"/>
    <property type="evidence" value="ECO:0007669"/>
    <property type="project" value="UniProtKB-KW"/>
</dbReference>
<dbReference type="EMBL" id="BQNB010020151">
    <property type="protein sequence ID" value="GJT92875.1"/>
    <property type="molecule type" value="Genomic_DNA"/>
</dbReference>
<gene>
    <name evidence="4" type="ORF">Tco_1081720</name>
</gene>
<reference evidence="4" key="1">
    <citation type="journal article" date="2022" name="Int. J. Mol. Sci.">
        <title>Draft Genome of Tanacetum Coccineum: Genomic Comparison of Closely Related Tanacetum-Family Plants.</title>
        <authorList>
            <person name="Yamashiro T."/>
            <person name="Shiraishi A."/>
            <person name="Nakayama K."/>
            <person name="Satake H."/>
        </authorList>
    </citation>
    <scope>NUCLEOTIDE SEQUENCE</scope>
</reference>
<comment type="catalytic activity">
    <reaction evidence="2">
        <text>ATP + H2O = ADP + phosphate + H(+)</text>
        <dbReference type="Rhea" id="RHEA:13065"/>
        <dbReference type="ChEBI" id="CHEBI:15377"/>
        <dbReference type="ChEBI" id="CHEBI:15378"/>
        <dbReference type="ChEBI" id="CHEBI:30616"/>
        <dbReference type="ChEBI" id="CHEBI:43474"/>
        <dbReference type="ChEBI" id="CHEBI:456216"/>
        <dbReference type="EC" id="3.6.4.13"/>
    </reaction>
</comment>
<evidence type="ECO:0000256" key="3">
    <source>
        <dbReference type="SAM" id="MobiDB-lite"/>
    </source>
</evidence>
<accession>A0ABQ5HYE4</accession>
<comment type="caution">
    <text evidence="4">The sequence shown here is derived from an EMBL/GenBank/DDBJ whole genome shotgun (WGS) entry which is preliminary data.</text>
</comment>